<dbReference type="Gene3D" id="1.10.10.10">
    <property type="entry name" value="Winged helix-like DNA-binding domain superfamily/Winged helix DNA-binding domain"/>
    <property type="match status" value="1"/>
</dbReference>
<protein>
    <submittedName>
        <fullName evidence="3">Sugar-specific transcriptional regulator TrmB</fullName>
    </submittedName>
</protein>
<proteinExistence type="predicted"/>
<organism evidence="3 4">
    <name type="scientific">Kineothrix alysoides</name>
    <dbReference type="NCBI Taxonomy" id="1469948"/>
    <lineage>
        <taxon>Bacteria</taxon>
        <taxon>Bacillati</taxon>
        <taxon>Bacillota</taxon>
        <taxon>Clostridia</taxon>
        <taxon>Lachnospirales</taxon>
        <taxon>Lachnospiraceae</taxon>
        <taxon>Kineothrix</taxon>
    </lineage>
</organism>
<dbReference type="InterPro" id="IPR036390">
    <property type="entry name" value="WH_DNA-bd_sf"/>
</dbReference>
<dbReference type="OrthoDB" id="1493540at2"/>
<keyword evidence="4" id="KW-1185">Reference proteome</keyword>
<evidence type="ECO:0000259" key="1">
    <source>
        <dbReference type="Pfam" id="PF01978"/>
    </source>
</evidence>
<dbReference type="PANTHER" id="PTHR34293">
    <property type="entry name" value="HTH-TYPE TRANSCRIPTIONAL REGULATOR TRMBL2"/>
    <property type="match status" value="1"/>
</dbReference>
<dbReference type="SUPFAM" id="SSF46785">
    <property type="entry name" value="Winged helix' DNA-binding domain"/>
    <property type="match status" value="1"/>
</dbReference>
<feature type="domain" description="Transcription regulator TrmB N-terminal" evidence="1">
    <location>
        <begin position="13"/>
        <end position="77"/>
    </location>
</feature>
<dbReference type="InterPro" id="IPR002831">
    <property type="entry name" value="Tscrpt_reg_TrmB_N"/>
</dbReference>
<evidence type="ECO:0000259" key="2">
    <source>
        <dbReference type="Pfam" id="PF11495"/>
    </source>
</evidence>
<dbReference type="AlphaFoldDB" id="A0A4V2QBA5"/>
<comment type="caution">
    <text evidence="3">The sequence shown here is derived from an EMBL/GenBank/DDBJ whole genome shotgun (WGS) entry which is preliminary data.</text>
</comment>
<feature type="domain" description="Transcription regulator TrmB C-terminal" evidence="2">
    <location>
        <begin position="110"/>
        <end position="197"/>
    </location>
</feature>
<dbReference type="InterPro" id="IPR051797">
    <property type="entry name" value="TrmB-like"/>
</dbReference>
<sequence length="238" mass="26795">MDETSILERMMLFGLTRVEAGIYICLFKSGELTGYEVAKQTGISRSNVYSGLSGLVDKGGAYLIEGISSKYVAVPIEEFCDNKIRNMKRDKEFLVKNMPAVTAAEDGYITIEGAKNIKDKILTMLDNAKQRIYLSAPESFIQSIETELLETVRRKIKLVLITDKDVGMSETIQYLTDKKENQIRLIIDSLYVLTGDIQGEKSDTCLYSGQKNFVNVFKESLRNEIKLIELTGGEKKDE</sequence>
<dbReference type="RefSeq" id="WP_031389848.1">
    <property type="nucleotide sequence ID" value="NZ_JPNB01000001.1"/>
</dbReference>
<dbReference type="EMBL" id="SLUO01000014">
    <property type="protein sequence ID" value="TCL55612.1"/>
    <property type="molecule type" value="Genomic_DNA"/>
</dbReference>
<dbReference type="Pfam" id="PF11495">
    <property type="entry name" value="Regulator_TrmB"/>
    <property type="match status" value="1"/>
</dbReference>
<gene>
    <name evidence="3" type="ORF">EDD76_11421</name>
</gene>
<name>A0A4V2QBA5_9FIRM</name>
<dbReference type="InterPro" id="IPR021586">
    <property type="entry name" value="Tscrpt_reg_TrmB_C"/>
</dbReference>
<dbReference type="STRING" id="1469948.GCA_000732725_01117"/>
<reference evidence="3 4" key="1">
    <citation type="submission" date="2019-03" db="EMBL/GenBank/DDBJ databases">
        <title>Genomic Encyclopedia of Type Strains, Phase IV (KMG-IV): sequencing the most valuable type-strain genomes for metagenomic binning, comparative biology and taxonomic classification.</title>
        <authorList>
            <person name="Goeker M."/>
        </authorList>
    </citation>
    <scope>NUCLEOTIDE SEQUENCE [LARGE SCALE GENOMIC DNA]</scope>
    <source>
        <strain evidence="3 4">DSM 100556</strain>
    </source>
</reference>
<accession>A0A4V2QBA5</accession>
<dbReference type="Pfam" id="PF01978">
    <property type="entry name" value="TrmB"/>
    <property type="match status" value="1"/>
</dbReference>
<dbReference type="PANTHER" id="PTHR34293:SF1">
    <property type="entry name" value="HTH-TYPE TRANSCRIPTIONAL REGULATOR TRMBL2"/>
    <property type="match status" value="1"/>
</dbReference>
<dbReference type="InterPro" id="IPR036388">
    <property type="entry name" value="WH-like_DNA-bd_sf"/>
</dbReference>
<evidence type="ECO:0000313" key="4">
    <source>
        <dbReference type="Proteomes" id="UP000295718"/>
    </source>
</evidence>
<evidence type="ECO:0000313" key="3">
    <source>
        <dbReference type="EMBL" id="TCL55612.1"/>
    </source>
</evidence>
<dbReference type="CDD" id="cd09124">
    <property type="entry name" value="PLDc_like_TrmB_middle"/>
    <property type="match status" value="1"/>
</dbReference>
<dbReference type="Proteomes" id="UP000295718">
    <property type="component" value="Unassembled WGS sequence"/>
</dbReference>